<gene>
    <name evidence="1" type="ORF">LIER_35556</name>
</gene>
<dbReference type="AlphaFoldDB" id="A0AAV3NSF3"/>
<comment type="caution">
    <text evidence="1">The sequence shown here is derived from an EMBL/GenBank/DDBJ whole genome shotgun (WGS) entry which is preliminary data.</text>
</comment>
<accession>A0AAV3NSF3</accession>
<dbReference type="Proteomes" id="UP001454036">
    <property type="component" value="Unassembled WGS sequence"/>
</dbReference>
<name>A0AAV3NSF3_LITER</name>
<evidence type="ECO:0000313" key="1">
    <source>
        <dbReference type="EMBL" id="GAA0142319.1"/>
    </source>
</evidence>
<evidence type="ECO:0000313" key="2">
    <source>
        <dbReference type="Proteomes" id="UP001454036"/>
    </source>
</evidence>
<organism evidence="1 2">
    <name type="scientific">Lithospermum erythrorhizon</name>
    <name type="common">Purple gromwell</name>
    <name type="synonym">Lithospermum officinale var. erythrorhizon</name>
    <dbReference type="NCBI Taxonomy" id="34254"/>
    <lineage>
        <taxon>Eukaryota</taxon>
        <taxon>Viridiplantae</taxon>
        <taxon>Streptophyta</taxon>
        <taxon>Embryophyta</taxon>
        <taxon>Tracheophyta</taxon>
        <taxon>Spermatophyta</taxon>
        <taxon>Magnoliopsida</taxon>
        <taxon>eudicotyledons</taxon>
        <taxon>Gunneridae</taxon>
        <taxon>Pentapetalae</taxon>
        <taxon>asterids</taxon>
        <taxon>lamiids</taxon>
        <taxon>Boraginales</taxon>
        <taxon>Boraginaceae</taxon>
        <taxon>Boraginoideae</taxon>
        <taxon>Lithospermeae</taxon>
        <taxon>Lithospermum</taxon>
    </lineage>
</organism>
<protein>
    <submittedName>
        <fullName evidence="1">Uncharacterized protein</fullName>
    </submittedName>
</protein>
<keyword evidence="2" id="KW-1185">Reference proteome</keyword>
<reference evidence="1 2" key="1">
    <citation type="submission" date="2024-01" db="EMBL/GenBank/DDBJ databases">
        <title>The complete chloroplast genome sequence of Lithospermum erythrorhizon: insights into the phylogenetic relationship among Boraginaceae species and the maternal lineages of purple gromwells.</title>
        <authorList>
            <person name="Okada T."/>
            <person name="Watanabe K."/>
        </authorList>
    </citation>
    <scope>NUCLEOTIDE SEQUENCE [LARGE SCALE GENOMIC DNA]</scope>
</reference>
<proteinExistence type="predicted"/>
<dbReference type="EMBL" id="BAABME010015656">
    <property type="protein sequence ID" value="GAA0142319.1"/>
    <property type="molecule type" value="Genomic_DNA"/>
</dbReference>
<sequence>MTCSFVYSFVDSSDDEVEKDELGFEKIDIDKDNEDVDEIELEGINEASTDLLIGDQGVEGLEGDEVQGQESNDTTKNKVADVWAHLSTITNKTSMLQNISL</sequence>